<dbReference type="KEGG" id="vha:VIBHAR_06889"/>
<evidence type="ECO:0000313" key="2">
    <source>
        <dbReference type="Proteomes" id="UP000008152"/>
    </source>
</evidence>
<dbReference type="EMBL" id="CP000790">
    <property type="protein sequence ID" value="ABU74764.1"/>
    <property type="molecule type" value="Genomic_DNA"/>
</dbReference>
<dbReference type="Proteomes" id="UP000008152">
    <property type="component" value="Chromosome II"/>
</dbReference>
<name>A7N5L3_VIBC1</name>
<dbReference type="AlphaFoldDB" id="A7N5L3"/>
<accession>A7N5L3</accession>
<sequence length="69" mass="7751">MRHVLCDISLTIKIASSPLVWSTNIWSSDRYLTPEAERTCLSSSSLPPSTVIRAFSCSKWAANRWPSTH</sequence>
<evidence type="ECO:0000313" key="1">
    <source>
        <dbReference type="EMBL" id="ABU74764.1"/>
    </source>
</evidence>
<protein>
    <submittedName>
        <fullName evidence="1">Uncharacterized protein</fullName>
    </submittedName>
</protein>
<reference evidence="1 2" key="1">
    <citation type="submission" date="2007-08" db="EMBL/GenBank/DDBJ databases">
        <authorList>
            <consortium name="The Vibrio harveyi Genome Sequencing Project"/>
            <person name="Bassler B."/>
            <person name="Clifton S.W."/>
            <person name="Fulton L."/>
            <person name="Delehaunty K."/>
            <person name="Fronick C."/>
            <person name="Harrison M."/>
            <person name="Markivic C."/>
            <person name="Fulton R."/>
            <person name="Tin-Wollam A.-M."/>
            <person name="Shah N."/>
            <person name="Pepin K."/>
            <person name="Nash W."/>
            <person name="Thiruvilangam P."/>
            <person name="Bhonagiri V."/>
            <person name="Waters C."/>
            <person name="Tu K.C."/>
            <person name="Irgon J."/>
            <person name="Wilson R.K."/>
        </authorList>
    </citation>
    <scope>NUCLEOTIDE SEQUENCE [LARGE SCALE GENOMIC DNA]</scope>
    <source>
        <strain evidence="2">ATCC BAA-1116 / BB120</strain>
    </source>
</reference>
<proteinExistence type="predicted"/>
<organism evidence="1 2">
    <name type="scientific">Vibrio campbellii (strain ATCC BAA-1116)</name>
    <dbReference type="NCBI Taxonomy" id="2902295"/>
    <lineage>
        <taxon>Bacteria</taxon>
        <taxon>Pseudomonadati</taxon>
        <taxon>Pseudomonadota</taxon>
        <taxon>Gammaproteobacteria</taxon>
        <taxon>Vibrionales</taxon>
        <taxon>Vibrionaceae</taxon>
        <taxon>Vibrio</taxon>
    </lineage>
</organism>
<gene>
    <name evidence="1" type="ordered locus">VIBHAR_06889</name>
</gene>